<dbReference type="PANTHER" id="PTHR11933:SF5">
    <property type="entry name" value="MITOCHONDRIAL TRNA-SPECIFIC 2-THIOURIDYLASE 1"/>
    <property type="match status" value="1"/>
</dbReference>
<comment type="function">
    <text evidence="1">Catalyzes the 2-thiolation of uridine at the wobble position (U34) of mitochondrial tRNA(Lys), tRNA(Glu) and tRNA(Gln). Required for the formation of 5-taurinomethyl-2-thiouridine (tm5s2U) of mitochondrial tRNA(Lys), tRNA(Glu), and tRNA(Gln) at the wobble position. ATP is required to activate the C2 atom of the wobble base.</text>
</comment>
<proteinExistence type="inferred from homology"/>
<dbReference type="InterPro" id="IPR001763">
    <property type="entry name" value="Rhodanese-like_dom"/>
</dbReference>
<dbReference type="NCBIfam" id="NF001138">
    <property type="entry name" value="PRK00143.1"/>
    <property type="match status" value="1"/>
</dbReference>
<dbReference type="Pfam" id="PF20259">
    <property type="entry name" value="tRNA_Me_trans_M"/>
    <property type="match status" value="1"/>
</dbReference>
<keyword evidence="4" id="KW-0820">tRNA-binding</keyword>
<dbReference type="Gene3D" id="2.30.30.280">
    <property type="entry name" value="Adenine nucleotide alpha hydrolases-like domains"/>
    <property type="match status" value="1"/>
</dbReference>
<dbReference type="Proteomes" id="UP001491310">
    <property type="component" value="Unassembled WGS sequence"/>
</dbReference>
<comment type="caution">
    <text evidence="13">The sequence shown here is derived from an EMBL/GenBank/DDBJ whole genome shotgun (WGS) entry which is preliminary data.</text>
</comment>
<evidence type="ECO:0000256" key="6">
    <source>
        <dbReference type="ARBA" id="ARBA00022694"/>
    </source>
</evidence>
<comment type="similarity">
    <text evidence="2">Belongs to the MnmA/TRMU family.</text>
</comment>
<evidence type="ECO:0000313" key="13">
    <source>
        <dbReference type="EMBL" id="KAK9901641.1"/>
    </source>
</evidence>
<dbReference type="PANTHER" id="PTHR11933">
    <property type="entry name" value="TRNA 5-METHYLAMINOMETHYL-2-THIOURIDYLATE -METHYLTRANSFERASE"/>
    <property type="match status" value="1"/>
</dbReference>
<dbReference type="EMBL" id="JALJOT010000017">
    <property type="protein sequence ID" value="KAK9901641.1"/>
    <property type="molecule type" value="Genomic_DNA"/>
</dbReference>
<dbReference type="EC" id="2.8.1.14" evidence="3"/>
<keyword evidence="9" id="KW-0694">RNA-binding</keyword>
<dbReference type="InterPro" id="IPR046884">
    <property type="entry name" value="MnmA-like_central"/>
</dbReference>
<comment type="catalytic activity">
    <reaction evidence="11">
        <text>5-taurinomethyluridine(34) in tRNA + S-sulfanyl-L-cysteinyl-[protein] + AH2 + ATP = 5-taurinomethyl-2-thiouridine(34) in tRNA + L-cysteinyl-[protein] + A + AMP + diphosphate + H(+)</text>
        <dbReference type="Rhea" id="RHEA:47040"/>
        <dbReference type="Rhea" id="RHEA-COMP:10131"/>
        <dbReference type="Rhea" id="RHEA-COMP:11726"/>
        <dbReference type="Rhea" id="RHEA-COMP:11732"/>
        <dbReference type="Rhea" id="RHEA-COMP:11733"/>
        <dbReference type="ChEBI" id="CHEBI:13193"/>
        <dbReference type="ChEBI" id="CHEBI:15378"/>
        <dbReference type="ChEBI" id="CHEBI:17499"/>
        <dbReference type="ChEBI" id="CHEBI:29950"/>
        <dbReference type="ChEBI" id="CHEBI:30616"/>
        <dbReference type="ChEBI" id="CHEBI:33019"/>
        <dbReference type="ChEBI" id="CHEBI:61963"/>
        <dbReference type="ChEBI" id="CHEBI:87171"/>
        <dbReference type="ChEBI" id="CHEBI:87172"/>
        <dbReference type="ChEBI" id="CHEBI:456215"/>
        <dbReference type="EC" id="2.8.1.14"/>
    </reaction>
</comment>
<dbReference type="InterPro" id="IPR046885">
    <property type="entry name" value="MnmA-like_C"/>
</dbReference>
<evidence type="ECO:0000256" key="4">
    <source>
        <dbReference type="ARBA" id="ARBA00022555"/>
    </source>
</evidence>
<evidence type="ECO:0000256" key="9">
    <source>
        <dbReference type="ARBA" id="ARBA00022884"/>
    </source>
</evidence>
<evidence type="ECO:0000256" key="2">
    <source>
        <dbReference type="ARBA" id="ARBA00006191"/>
    </source>
</evidence>
<dbReference type="Pfam" id="PF20258">
    <property type="entry name" value="tRNA_Me_trans_C"/>
    <property type="match status" value="1"/>
</dbReference>
<keyword evidence="14" id="KW-1185">Reference proteome</keyword>
<evidence type="ECO:0000256" key="7">
    <source>
        <dbReference type="ARBA" id="ARBA00022741"/>
    </source>
</evidence>
<gene>
    <name evidence="13" type="ORF">WJX75_006071</name>
</gene>
<dbReference type="InterPro" id="IPR004506">
    <property type="entry name" value="MnmA-like"/>
</dbReference>
<evidence type="ECO:0000259" key="12">
    <source>
        <dbReference type="PROSITE" id="PS50206"/>
    </source>
</evidence>
<evidence type="ECO:0000256" key="8">
    <source>
        <dbReference type="ARBA" id="ARBA00022840"/>
    </source>
</evidence>
<evidence type="ECO:0000256" key="11">
    <source>
        <dbReference type="ARBA" id="ARBA00049564"/>
    </source>
</evidence>
<sequence>MWVGGREVEGRKTVAVGLSGGVDSAVAAWMLKQQGHDVIGVFMRNWDEAEERGDSACSADADWTDAQRVASHLDIPIHQADFVRQYWTQVFSEFVTQCSQGLTPNPDLACNRHIKFGALLDFCRGLGADCVATGHYARIGRCEWTGRPQLLRGRDASKDQSYFLASVEGSALTDVLFPLGDMRKAEVRRVAEEAGLPSAARRSSAGICFIGRREFGDFLAEYAGAIPGTFVDVESGEALGSCANLAAVTHGQGAGISGLPERVYVVGKDMRERRAYVARGRGHPALFCDTAALRSPHWIGGDPPPQLASGTPLRCQYKARYRQVVRDCTVEGVAGLSPAAAAASSDALRRSAHCRLADGDGADESPGLLVRFERPARAITPQQAFVMYEGEVCLGSAPVLHPGRSLFERNIPLEPSLLTAVDTIDEAQAA</sequence>
<dbReference type="Gene3D" id="2.40.30.10">
    <property type="entry name" value="Translation factors"/>
    <property type="match status" value="1"/>
</dbReference>
<organism evidence="13 14">
    <name type="scientific">Coccomyxa subellipsoidea</name>
    <dbReference type="NCBI Taxonomy" id="248742"/>
    <lineage>
        <taxon>Eukaryota</taxon>
        <taxon>Viridiplantae</taxon>
        <taxon>Chlorophyta</taxon>
        <taxon>core chlorophytes</taxon>
        <taxon>Trebouxiophyceae</taxon>
        <taxon>Trebouxiophyceae incertae sedis</taxon>
        <taxon>Coccomyxaceae</taxon>
        <taxon>Coccomyxa</taxon>
    </lineage>
</organism>
<keyword evidence="7" id="KW-0547">Nucleotide-binding</keyword>
<protein>
    <recommendedName>
        <fullName evidence="3">tRNA-5-taurinomethyluridine 2-sulfurtransferase</fullName>
        <ecNumber evidence="3">2.8.1.14</ecNumber>
    </recommendedName>
</protein>
<keyword evidence="5" id="KW-0808">Transferase</keyword>
<dbReference type="HAMAP" id="MF_00144">
    <property type="entry name" value="tRNA_thiouridyl_MnmA"/>
    <property type="match status" value="1"/>
</dbReference>
<dbReference type="Pfam" id="PF03054">
    <property type="entry name" value="tRNA_Me_trans"/>
    <property type="match status" value="1"/>
</dbReference>
<dbReference type="InterPro" id="IPR014729">
    <property type="entry name" value="Rossmann-like_a/b/a_fold"/>
</dbReference>
<evidence type="ECO:0000256" key="5">
    <source>
        <dbReference type="ARBA" id="ARBA00022679"/>
    </source>
</evidence>
<dbReference type="Gene3D" id="3.40.50.620">
    <property type="entry name" value="HUPs"/>
    <property type="match status" value="1"/>
</dbReference>
<keyword evidence="10" id="KW-1015">Disulfide bond</keyword>
<dbReference type="InterPro" id="IPR023382">
    <property type="entry name" value="MnmA-like_central_sf"/>
</dbReference>
<evidence type="ECO:0000256" key="3">
    <source>
        <dbReference type="ARBA" id="ARBA00011953"/>
    </source>
</evidence>
<keyword evidence="6" id="KW-0819">tRNA processing</keyword>
<reference evidence="13 14" key="1">
    <citation type="journal article" date="2024" name="Nat. Commun.">
        <title>Phylogenomics reveals the evolutionary origins of lichenization in chlorophyte algae.</title>
        <authorList>
            <person name="Puginier C."/>
            <person name="Libourel C."/>
            <person name="Otte J."/>
            <person name="Skaloud P."/>
            <person name="Haon M."/>
            <person name="Grisel S."/>
            <person name="Petersen M."/>
            <person name="Berrin J.G."/>
            <person name="Delaux P.M."/>
            <person name="Dal Grande F."/>
            <person name="Keller J."/>
        </authorList>
    </citation>
    <scope>NUCLEOTIDE SEQUENCE [LARGE SCALE GENOMIC DNA]</scope>
    <source>
        <strain evidence="13 14">SAG 216-7</strain>
    </source>
</reference>
<accession>A0ABR2YBN7</accession>
<name>A0ABR2YBN7_9CHLO</name>
<dbReference type="CDD" id="cd01998">
    <property type="entry name" value="MnmA_TRMU-like"/>
    <property type="match status" value="1"/>
</dbReference>
<evidence type="ECO:0000256" key="10">
    <source>
        <dbReference type="ARBA" id="ARBA00023157"/>
    </source>
</evidence>
<dbReference type="NCBIfam" id="TIGR00420">
    <property type="entry name" value="trmU"/>
    <property type="match status" value="1"/>
</dbReference>
<evidence type="ECO:0000313" key="14">
    <source>
        <dbReference type="Proteomes" id="UP001491310"/>
    </source>
</evidence>
<dbReference type="SUPFAM" id="SSF52402">
    <property type="entry name" value="Adenine nucleotide alpha hydrolases-like"/>
    <property type="match status" value="1"/>
</dbReference>
<evidence type="ECO:0000256" key="1">
    <source>
        <dbReference type="ARBA" id="ARBA00003986"/>
    </source>
</evidence>
<feature type="domain" description="Rhodanese" evidence="12">
    <location>
        <begin position="9"/>
        <end position="58"/>
    </location>
</feature>
<dbReference type="PROSITE" id="PS50206">
    <property type="entry name" value="RHODANESE_3"/>
    <property type="match status" value="1"/>
</dbReference>
<keyword evidence="8" id="KW-0067">ATP-binding</keyword>